<evidence type="ECO:0000259" key="1">
    <source>
        <dbReference type="Pfam" id="PF00717"/>
    </source>
</evidence>
<dbReference type="Gene3D" id="2.10.109.10">
    <property type="entry name" value="Umud Fragment, subunit A"/>
    <property type="match status" value="1"/>
</dbReference>
<organism evidence="2 3">
    <name type="scientific">Salinimicrobium profundisediminis</name>
    <dbReference type="NCBI Taxonomy" id="2994553"/>
    <lineage>
        <taxon>Bacteria</taxon>
        <taxon>Pseudomonadati</taxon>
        <taxon>Bacteroidota</taxon>
        <taxon>Flavobacteriia</taxon>
        <taxon>Flavobacteriales</taxon>
        <taxon>Flavobacteriaceae</taxon>
        <taxon>Salinimicrobium</taxon>
    </lineage>
</organism>
<evidence type="ECO:0000313" key="3">
    <source>
        <dbReference type="Proteomes" id="UP001148482"/>
    </source>
</evidence>
<protein>
    <submittedName>
        <fullName evidence="2">Peptidase S24</fullName>
    </submittedName>
</protein>
<dbReference type="Proteomes" id="UP001148482">
    <property type="component" value="Unassembled WGS sequence"/>
</dbReference>
<gene>
    <name evidence="2" type="ORF">OQ279_05405</name>
</gene>
<comment type="caution">
    <text evidence="2">The sequence shown here is derived from an EMBL/GenBank/DDBJ whole genome shotgun (WGS) entry which is preliminary data.</text>
</comment>
<dbReference type="SUPFAM" id="SSF51306">
    <property type="entry name" value="LexA/Signal peptidase"/>
    <property type="match status" value="1"/>
</dbReference>
<dbReference type="InterPro" id="IPR036286">
    <property type="entry name" value="LexA/Signal_pep-like_sf"/>
</dbReference>
<keyword evidence="3" id="KW-1185">Reference proteome</keyword>
<dbReference type="RefSeq" id="WP_266068821.1">
    <property type="nucleotide sequence ID" value="NZ_JAPJDA010000007.1"/>
</dbReference>
<dbReference type="AlphaFoldDB" id="A0A9X3CVQ5"/>
<dbReference type="Pfam" id="PF00717">
    <property type="entry name" value="Peptidase_S24"/>
    <property type="match status" value="1"/>
</dbReference>
<reference evidence="2" key="1">
    <citation type="submission" date="2022-11" db="EMBL/GenBank/DDBJ databases">
        <title>Salinimicrobium profundisediminis sp. nov., isolated from deep-sea sediment of the Mariana Trench.</title>
        <authorList>
            <person name="Fu H."/>
        </authorList>
    </citation>
    <scope>NUCLEOTIDE SEQUENCE</scope>
    <source>
        <strain evidence="2">MT39</strain>
    </source>
</reference>
<dbReference type="InterPro" id="IPR015927">
    <property type="entry name" value="Peptidase_S24_S26A/B/C"/>
</dbReference>
<dbReference type="EMBL" id="JAPJDA010000007">
    <property type="protein sequence ID" value="MCX2837584.1"/>
    <property type="molecule type" value="Genomic_DNA"/>
</dbReference>
<feature type="domain" description="Peptidase S24/S26A/S26B/S26C" evidence="1">
    <location>
        <begin position="22"/>
        <end position="99"/>
    </location>
</feature>
<proteinExistence type="predicted"/>
<sequence length="122" mass="14081">MQVNTFGKIQKRKERHAAEVSKQTGFPSAATHYYEAPIDLNSELIYNQDATFFIRVEGNNWSKFNIWDKDVLIIDRSMELKPGRIALIIKDGEFDIVQFSGKSTQPEFLLWGVVTYIIHAMI</sequence>
<accession>A0A9X3CVQ5</accession>
<evidence type="ECO:0000313" key="2">
    <source>
        <dbReference type="EMBL" id="MCX2837584.1"/>
    </source>
</evidence>
<name>A0A9X3CVQ5_9FLAO</name>